<dbReference type="SUPFAM" id="SSF50249">
    <property type="entry name" value="Nucleic acid-binding proteins"/>
    <property type="match status" value="1"/>
</dbReference>
<evidence type="ECO:0000256" key="12">
    <source>
        <dbReference type="ARBA" id="ARBA00060881"/>
    </source>
</evidence>
<comment type="similarity">
    <text evidence="12 13">Belongs to the NAD-dependent DNA ligase family. LigA subfamily.</text>
</comment>
<evidence type="ECO:0000256" key="14">
    <source>
        <dbReference type="SAM" id="MobiDB-lite"/>
    </source>
</evidence>
<feature type="binding site" evidence="13">
    <location>
        <position position="420"/>
    </location>
    <ligand>
        <name>Zn(2+)</name>
        <dbReference type="ChEBI" id="CHEBI:29105"/>
    </ligand>
</feature>
<dbReference type="Pfam" id="PF01653">
    <property type="entry name" value="DNA_ligase_aden"/>
    <property type="match status" value="1"/>
</dbReference>
<evidence type="ECO:0000256" key="3">
    <source>
        <dbReference type="ARBA" id="ARBA00022598"/>
    </source>
</evidence>
<dbReference type="Pfam" id="PF00533">
    <property type="entry name" value="BRCT"/>
    <property type="match status" value="1"/>
</dbReference>
<evidence type="ECO:0000259" key="15">
    <source>
        <dbReference type="PROSITE" id="PS50172"/>
    </source>
</evidence>
<accession>A0A291W3C1</accession>
<comment type="function">
    <text evidence="13">DNA ligase that catalyzes the formation of phosphodiester linkages between 5'-phosphoryl and 3'-hydroxyl groups in double-stranded DNA using NAD as a coenzyme and as the energy source for the reaction. It is essential for DNA replication and repair of damaged DNA.</text>
</comment>
<dbReference type="SUPFAM" id="SSF56091">
    <property type="entry name" value="DNA ligase/mRNA capping enzyme, catalytic domain"/>
    <property type="match status" value="1"/>
</dbReference>
<dbReference type="InterPro" id="IPR001679">
    <property type="entry name" value="DNA_ligase"/>
</dbReference>
<dbReference type="NCBIfam" id="NF005932">
    <property type="entry name" value="PRK07956.1"/>
    <property type="match status" value="1"/>
</dbReference>
<dbReference type="Pfam" id="PF12826">
    <property type="entry name" value="HHH_2"/>
    <property type="match status" value="1"/>
</dbReference>
<dbReference type="InterPro" id="IPR041663">
    <property type="entry name" value="DisA/LigA_HHH"/>
</dbReference>
<evidence type="ECO:0000256" key="7">
    <source>
        <dbReference type="ARBA" id="ARBA00022833"/>
    </source>
</evidence>
<evidence type="ECO:0000313" key="17">
    <source>
        <dbReference type="Proteomes" id="UP000195880"/>
    </source>
</evidence>
<dbReference type="SUPFAM" id="SSF52113">
    <property type="entry name" value="BRCT domain"/>
    <property type="match status" value="1"/>
</dbReference>
<feature type="binding site" evidence="13">
    <location>
        <begin position="88"/>
        <end position="89"/>
    </location>
    <ligand>
        <name>NAD(+)</name>
        <dbReference type="ChEBI" id="CHEBI:57540"/>
    </ligand>
</feature>
<keyword evidence="10 13" id="KW-0234">DNA repair</keyword>
<sequence>MTIPTTELTLASQHEYEQAVLELSQAARAYHGEGDSPLDDATYDQRLRAVAAWEAAHPDRVSEDSPTQLVGAGPASAGDVAHTTRLLSLGNVFSPGDLLAWGDSVDRRLGRPAAGGWATEVKLDGNAVAARYHGGRLTQIIQRGSGSHGEDISHVIGTIVGLPSRLLKPVTVEVRGEVLFSRDQFEHANEVRLAHGAEAFANARNGASGTLRARNRSYRLPLTFYAYSAVDLPGASFLPRGASHTEVLEVIAAAGVQTIADTPTGVRVVATLAEAQQRIEEIAAQRASLPFEIDGVVVKANDASEQEAAGNGSRTPHWAIAFKLPAVERMTVLKGVTWEVGRTGIIAPTAELEPVEVDGSTVSRATLHNPADIRRRDLHLGDTVTVHKAGDVIPKIEAAVAALRPADAKLVPLPEQCPNCGGAIDKRQERWRCAKGTACRLPALIEYAAERDKLDIDGMGKKYVAALVADGAVADLGDLFSLSVEQLTAASGSAKRGVKLAQQIEQAKALPLNRILCALGILGTGRSMSRRIAVHFGSMENIRGADAAALRQVEGIGAEKAPVIVEQMAELAPVIEKLIAAGVNMSEPSEPQETSGAAAVQRPLEAMTVVVTGKMTGPLDGWGRGDMNALIEKAGGRAGSSVTARTAYLVAAPAAGGKLSTKAVKAQELGVKVLTPEEFAELVSVYLG</sequence>
<dbReference type="Pfam" id="PF14520">
    <property type="entry name" value="HHH_5"/>
    <property type="match status" value="1"/>
</dbReference>
<dbReference type="Pfam" id="PF03120">
    <property type="entry name" value="OB_DNA_ligase"/>
    <property type="match status" value="1"/>
</dbReference>
<evidence type="ECO:0000256" key="5">
    <source>
        <dbReference type="ARBA" id="ARBA00022723"/>
    </source>
</evidence>
<protein>
    <recommendedName>
        <fullName evidence="2 13">DNA ligase</fullName>
        <ecNumber evidence="1 13">6.5.1.2</ecNumber>
    </recommendedName>
    <alternativeName>
        <fullName evidence="13">Polydeoxyribonucleotide synthase [NAD(+)]</fullName>
    </alternativeName>
</protein>
<keyword evidence="16" id="KW-0614">Plasmid</keyword>
<geneLocation type="plasmid" evidence="17">
    <name>pmdjk44.1</name>
</geneLocation>
<dbReference type="InterPro" id="IPR013839">
    <property type="entry name" value="DNAligase_adenylation"/>
</dbReference>
<name>A0A291W3C1_9ACTN</name>
<dbReference type="EC" id="6.5.1.2" evidence="1 13"/>
<feature type="binding site" evidence="13">
    <location>
        <begin position="40"/>
        <end position="44"/>
    </location>
    <ligand>
        <name>NAD(+)</name>
        <dbReference type="ChEBI" id="CHEBI:57540"/>
    </ligand>
</feature>
<dbReference type="SUPFAM" id="SSF47781">
    <property type="entry name" value="RuvA domain 2-like"/>
    <property type="match status" value="1"/>
</dbReference>
<evidence type="ECO:0000256" key="11">
    <source>
        <dbReference type="ARBA" id="ARBA00034005"/>
    </source>
</evidence>
<evidence type="ECO:0000256" key="10">
    <source>
        <dbReference type="ARBA" id="ARBA00023204"/>
    </source>
</evidence>
<feature type="binding site" evidence="13">
    <location>
        <position position="177"/>
    </location>
    <ligand>
        <name>NAD(+)</name>
        <dbReference type="ChEBI" id="CHEBI:57540"/>
    </ligand>
</feature>
<dbReference type="InterPro" id="IPR010994">
    <property type="entry name" value="RuvA_2-like"/>
</dbReference>
<keyword evidence="6 13" id="KW-0227">DNA damage</keyword>
<keyword evidence="17" id="KW-1185">Reference proteome</keyword>
<organism evidence="16 17">
    <name type="scientific">Streptomyces alboflavus</name>
    <dbReference type="NCBI Taxonomy" id="67267"/>
    <lineage>
        <taxon>Bacteria</taxon>
        <taxon>Bacillati</taxon>
        <taxon>Actinomycetota</taxon>
        <taxon>Actinomycetes</taxon>
        <taxon>Kitasatosporales</taxon>
        <taxon>Streptomycetaceae</taxon>
        <taxon>Streptomyces</taxon>
    </lineage>
</organism>
<dbReference type="GO" id="GO:0006281">
    <property type="term" value="P:DNA repair"/>
    <property type="evidence" value="ECO:0007669"/>
    <property type="project" value="UniProtKB-KW"/>
</dbReference>
<dbReference type="InterPro" id="IPR001357">
    <property type="entry name" value="BRCT_dom"/>
</dbReference>
<dbReference type="RefSeq" id="WP_100112368.1">
    <property type="nucleotide sequence ID" value="NZ_CP023976.1"/>
</dbReference>
<evidence type="ECO:0000256" key="9">
    <source>
        <dbReference type="ARBA" id="ARBA00023027"/>
    </source>
</evidence>
<keyword evidence="3 13" id="KW-0436">Ligase</keyword>
<feature type="active site" description="N6-AMP-lysine intermediate" evidence="13">
    <location>
        <position position="122"/>
    </location>
</feature>
<dbReference type="CDD" id="cd00114">
    <property type="entry name" value="LIGANc"/>
    <property type="match status" value="1"/>
</dbReference>
<feature type="binding site" evidence="13">
    <location>
        <position position="143"/>
    </location>
    <ligand>
        <name>NAD(+)</name>
        <dbReference type="ChEBI" id="CHEBI:57540"/>
    </ligand>
</feature>
<feature type="binding site" evidence="13">
    <location>
        <position position="439"/>
    </location>
    <ligand>
        <name>Zn(2+)</name>
        <dbReference type="ChEBI" id="CHEBI:29105"/>
    </ligand>
</feature>
<dbReference type="PIRSF" id="PIRSF001604">
    <property type="entry name" value="LigA"/>
    <property type="match status" value="1"/>
</dbReference>
<keyword evidence="8 13" id="KW-0460">Magnesium</keyword>
<dbReference type="CDD" id="cd17748">
    <property type="entry name" value="BRCT_DNA_ligase_like"/>
    <property type="match status" value="1"/>
</dbReference>
<dbReference type="InterPro" id="IPR013840">
    <property type="entry name" value="DNAligase_N"/>
</dbReference>
<dbReference type="HAMAP" id="MF_01588">
    <property type="entry name" value="DNA_ligase_A"/>
    <property type="match status" value="1"/>
</dbReference>
<feature type="binding site" evidence="13">
    <location>
        <position position="120"/>
    </location>
    <ligand>
        <name>NAD(+)</name>
        <dbReference type="ChEBI" id="CHEBI:57540"/>
    </ligand>
</feature>
<dbReference type="Gene3D" id="3.30.470.30">
    <property type="entry name" value="DNA ligase/mRNA capping enzyme"/>
    <property type="match status" value="1"/>
</dbReference>
<dbReference type="PROSITE" id="PS50172">
    <property type="entry name" value="BRCT"/>
    <property type="match status" value="1"/>
</dbReference>
<dbReference type="EMBL" id="CP023976">
    <property type="protein sequence ID" value="ATM24518.1"/>
    <property type="molecule type" value="Genomic_DNA"/>
</dbReference>
<feature type="binding site" evidence="13">
    <location>
        <position position="299"/>
    </location>
    <ligand>
        <name>NAD(+)</name>
        <dbReference type="ChEBI" id="CHEBI:57540"/>
    </ligand>
</feature>
<dbReference type="Gene3D" id="3.40.50.10190">
    <property type="entry name" value="BRCT domain"/>
    <property type="match status" value="1"/>
</dbReference>
<dbReference type="Gene3D" id="1.10.150.20">
    <property type="entry name" value="5' to 3' exonuclease, C-terminal subdomain"/>
    <property type="match status" value="2"/>
</dbReference>
<evidence type="ECO:0000256" key="2">
    <source>
        <dbReference type="ARBA" id="ARBA00013308"/>
    </source>
</evidence>
<evidence type="ECO:0000256" key="4">
    <source>
        <dbReference type="ARBA" id="ARBA00022705"/>
    </source>
</evidence>
<evidence type="ECO:0000256" key="1">
    <source>
        <dbReference type="ARBA" id="ARBA00012722"/>
    </source>
</evidence>
<dbReference type="Proteomes" id="UP000195880">
    <property type="component" value="Plasmid pMDJK44.1"/>
</dbReference>
<dbReference type="InterPro" id="IPR012340">
    <property type="entry name" value="NA-bd_OB-fold"/>
</dbReference>
<dbReference type="Gene3D" id="2.40.50.140">
    <property type="entry name" value="Nucleic acid-binding proteins"/>
    <property type="match status" value="1"/>
</dbReference>
<dbReference type="OrthoDB" id="9759736at2"/>
<evidence type="ECO:0000256" key="6">
    <source>
        <dbReference type="ARBA" id="ARBA00022763"/>
    </source>
</evidence>
<dbReference type="SMART" id="SM00292">
    <property type="entry name" value="BRCT"/>
    <property type="match status" value="1"/>
</dbReference>
<dbReference type="SMART" id="SM00532">
    <property type="entry name" value="LIGANc"/>
    <property type="match status" value="1"/>
</dbReference>
<keyword evidence="13" id="KW-0464">Manganese</keyword>
<keyword evidence="9 13" id="KW-0520">NAD</keyword>
<dbReference type="GO" id="GO:0046872">
    <property type="term" value="F:metal ion binding"/>
    <property type="evidence" value="ECO:0007669"/>
    <property type="project" value="UniProtKB-KW"/>
</dbReference>
<proteinExistence type="inferred from homology"/>
<dbReference type="AlphaFoldDB" id="A0A291W3C1"/>
<reference evidence="16 17" key="1">
    <citation type="submission" date="2017-10" db="EMBL/GenBank/DDBJ databases">
        <title>Streptomyces alboflavus Genome sequencing and assembly.</title>
        <authorList>
            <person name="Wang Y."/>
            <person name="Du B."/>
            <person name="Ding Y."/>
            <person name="Liu H."/>
            <person name="Hou Q."/>
            <person name="Liu K."/>
            <person name="Wang C."/>
            <person name="Yao L."/>
        </authorList>
    </citation>
    <scope>NUCLEOTIDE SEQUENCE [LARGE SCALE GENOMIC DNA]</scope>
    <source>
        <strain evidence="16 17">MDJK44</strain>
        <plasmid evidence="17">Plasmid pmdjk44.1</plasmid>
    </source>
</reference>
<comment type="catalytic activity">
    <reaction evidence="11 13">
        <text>NAD(+) + (deoxyribonucleotide)n-3'-hydroxyl + 5'-phospho-(deoxyribonucleotide)m = (deoxyribonucleotide)n+m + AMP + beta-nicotinamide D-nucleotide.</text>
        <dbReference type="EC" id="6.5.1.2"/>
    </reaction>
</comment>
<evidence type="ECO:0000256" key="13">
    <source>
        <dbReference type="HAMAP-Rule" id="MF_01588"/>
    </source>
</evidence>
<evidence type="ECO:0000256" key="8">
    <source>
        <dbReference type="ARBA" id="ARBA00022842"/>
    </source>
</evidence>
<dbReference type="InterPro" id="IPR036420">
    <property type="entry name" value="BRCT_dom_sf"/>
</dbReference>
<keyword evidence="7 13" id="KW-0862">Zinc</keyword>
<feature type="binding site" evidence="13">
    <location>
        <position position="417"/>
    </location>
    <ligand>
        <name>Zn(2+)</name>
        <dbReference type="ChEBI" id="CHEBI:29105"/>
    </ligand>
</feature>
<gene>
    <name evidence="13" type="primary">ligA</name>
    <name evidence="16" type="ORF">SMD44_p10019</name>
</gene>
<evidence type="ECO:0000313" key="16">
    <source>
        <dbReference type="EMBL" id="ATM24518.1"/>
    </source>
</evidence>
<dbReference type="GO" id="GO:0006260">
    <property type="term" value="P:DNA replication"/>
    <property type="evidence" value="ECO:0007669"/>
    <property type="project" value="UniProtKB-KW"/>
</dbReference>
<dbReference type="InterPro" id="IPR004150">
    <property type="entry name" value="NAD_DNA_ligase_OB"/>
</dbReference>
<dbReference type="NCBIfam" id="TIGR00575">
    <property type="entry name" value="dnlj"/>
    <property type="match status" value="1"/>
</dbReference>
<feature type="domain" description="BRCT" evidence="15">
    <location>
        <begin position="599"/>
        <end position="677"/>
    </location>
</feature>
<comment type="cofactor">
    <cofactor evidence="13">
        <name>Mg(2+)</name>
        <dbReference type="ChEBI" id="CHEBI:18420"/>
    </cofactor>
    <cofactor evidence="13">
        <name>Mn(2+)</name>
        <dbReference type="ChEBI" id="CHEBI:29035"/>
    </cofactor>
</comment>
<dbReference type="GO" id="GO:0003911">
    <property type="term" value="F:DNA ligase (NAD+) activity"/>
    <property type="evidence" value="ECO:0007669"/>
    <property type="project" value="UniProtKB-UniRule"/>
</dbReference>
<dbReference type="Gene3D" id="1.10.287.610">
    <property type="entry name" value="Helix hairpin bin"/>
    <property type="match status" value="1"/>
</dbReference>
<keyword evidence="4 13" id="KW-0235">DNA replication</keyword>
<dbReference type="KEGG" id="salf:SMD44_p10019"/>
<feature type="binding site" evidence="13">
    <location>
        <position position="323"/>
    </location>
    <ligand>
        <name>NAD(+)</name>
        <dbReference type="ChEBI" id="CHEBI:57540"/>
    </ligand>
</feature>
<dbReference type="FunFam" id="2.40.50.140:FF:000012">
    <property type="entry name" value="DNA ligase"/>
    <property type="match status" value="1"/>
</dbReference>
<feature type="region of interest" description="Disordered" evidence="14">
    <location>
        <begin position="57"/>
        <end position="76"/>
    </location>
</feature>
<keyword evidence="5 13" id="KW-0479">Metal-binding</keyword>
<comment type="caution">
    <text evidence="13">Lacks conserved residue(s) required for the propagation of feature annotation.</text>
</comment>